<proteinExistence type="predicted"/>
<dbReference type="Proteomes" id="UP001499947">
    <property type="component" value="Unassembled WGS sequence"/>
</dbReference>
<evidence type="ECO:0000313" key="2">
    <source>
        <dbReference type="EMBL" id="GAA1706429.1"/>
    </source>
</evidence>
<protein>
    <submittedName>
        <fullName evidence="2">Uncharacterized protein</fullName>
    </submittedName>
</protein>
<dbReference type="EMBL" id="BAAALR010000061">
    <property type="protein sequence ID" value="GAA1706429.1"/>
    <property type="molecule type" value="Genomic_DNA"/>
</dbReference>
<name>A0ABN2IJQ7_9ACTN</name>
<keyword evidence="3" id="KW-1185">Reference proteome</keyword>
<comment type="caution">
    <text evidence="2">The sequence shown here is derived from an EMBL/GenBank/DDBJ whole genome shotgun (WGS) entry which is preliminary data.</text>
</comment>
<sequence length="248" mass="26376">MVRSPRRNFSWSVTSAVVSTAPSASRKGNAERTSLQLLKIRAAHVLRGRVGRHHAEVAVDDEQWSRRVDVQRFEHRGLDGGRRAVRRGQEDLPCHRAVVPRQRLDVQPFADGSGGHITRIDRSGRGIPQVDPAGVVPIMATGGRGGITATGGRGGIITAGGRGGIIAACGRGGAEQVGHRPPDRLVSRAAEQLFCPVAPLHHRATAVDDHQRGITGHGNHLHLPACWVARGFAVPAGPRRAVAPQPVG</sequence>
<evidence type="ECO:0000256" key="1">
    <source>
        <dbReference type="SAM" id="MobiDB-lite"/>
    </source>
</evidence>
<feature type="region of interest" description="Disordered" evidence="1">
    <location>
        <begin position="107"/>
        <end position="133"/>
    </location>
</feature>
<gene>
    <name evidence="2" type="ORF">GCM10009680_53970</name>
</gene>
<accession>A0ABN2IJQ7</accession>
<organism evidence="2 3">
    <name type="scientific">Streptomyces yatensis</name>
    <dbReference type="NCBI Taxonomy" id="155177"/>
    <lineage>
        <taxon>Bacteria</taxon>
        <taxon>Bacillati</taxon>
        <taxon>Actinomycetota</taxon>
        <taxon>Actinomycetes</taxon>
        <taxon>Kitasatosporales</taxon>
        <taxon>Streptomycetaceae</taxon>
        <taxon>Streptomyces</taxon>
        <taxon>Streptomyces violaceusniger group</taxon>
    </lineage>
</organism>
<evidence type="ECO:0000313" key="3">
    <source>
        <dbReference type="Proteomes" id="UP001499947"/>
    </source>
</evidence>
<reference evidence="3" key="1">
    <citation type="journal article" date="2019" name="Int. J. Syst. Evol. Microbiol.">
        <title>The Global Catalogue of Microorganisms (GCM) 10K type strain sequencing project: providing services to taxonomists for standard genome sequencing and annotation.</title>
        <authorList>
            <consortium name="The Broad Institute Genomics Platform"/>
            <consortium name="The Broad Institute Genome Sequencing Center for Infectious Disease"/>
            <person name="Wu L."/>
            <person name="Ma J."/>
        </authorList>
    </citation>
    <scope>NUCLEOTIDE SEQUENCE [LARGE SCALE GENOMIC DNA]</scope>
    <source>
        <strain evidence="3">JCM 13244</strain>
    </source>
</reference>